<dbReference type="KEGG" id="vg:65102142"/>
<accession>A0A346RNP2</accession>
<feature type="region of interest" description="Disordered" evidence="1">
    <location>
        <begin position="63"/>
        <end position="126"/>
    </location>
</feature>
<evidence type="ECO:0000256" key="1">
    <source>
        <dbReference type="SAM" id="MobiDB-lite"/>
    </source>
</evidence>
<organism evidence="2 3">
    <name type="scientific">Cryptophlebia peltastica nucleopolyhedrovirus</name>
    <dbReference type="NCBI Taxonomy" id="2304025"/>
    <lineage>
        <taxon>Viruses</taxon>
        <taxon>Viruses incertae sedis</taxon>
        <taxon>Naldaviricetes</taxon>
        <taxon>Lefavirales</taxon>
        <taxon>Baculoviridae</taxon>
        <taxon>Alphabaculovirus</taxon>
        <taxon>Alphabaculovirus crypeltasticae</taxon>
    </lineage>
</organism>
<dbReference type="Pfam" id="PF03430">
    <property type="entry name" value="TATR"/>
    <property type="match status" value="1"/>
</dbReference>
<dbReference type="EMBL" id="MH394321">
    <property type="protein sequence ID" value="AXS67689.1"/>
    <property type="molecule type" value="Genomic_DNA"/>
</dbReference>
<dbReference type="RefSeq" id="YP_010086897.1">
    <property type="nucleotide sequence ID" value="NC_055500.1"/>
</dbReference>
<dbReference type="InterPro" id="IPR005092">
    <property type="entry name" value="TATR"/>
</dbReference>
<sequence>MKNQASNMPCLDRNVSPYVSFEKTPHREDIRNESPEPPSADIDTLMKTVNEIVETMEQGTSAATTPINVTPPTMPIGKKQISFKRSHSKSDDMKSSKKKRPTLTDLAKTDIHEETEKEKQKKSSVAKIRGPYRKLKIDKAVPITHHIKQVTFEQQNQIINSATDLIRENTSQINELYGNQYTDDRRFTDCISSTYYYMFIVCEDNNNGNVYKIHYVNCVARVTVEYAARYSCIDNYVMVVSINNHRFMISYNLLKKLNVKIPKSEDFNESSKNKNKCQFNEVKDIDFMATLINMFHLDICYVQSNMMLMLAALGPSKAPFIADRLYYMINQSVIFNLPINLAIKESQSTENVDDISAYVQEIMKYSAKAKFETLKHGEIGMDKIVKHVDMWFNNKKDKTWPFFFTYKYGSVVRIFYNKNDDSFNKLLKVKNRKENNGVNLIETYLNSSVNSDTSENFILINVKADERITIIKKGKKYVWISTVCKEINVLDIISKFRRFRHHIFDVSCVARKELNNTHNAMITLASFYVKNVISSKQAEEIASQKFNVKYRSKNYE</sequence>
<dbReference type="Proteomes" id="UP000500845">
    <property type="component" value="Segment"/>
</dbReference>
<keyword evidence="3" id="KW-1185">Reference proteome</keyword>
<feature type="region of interest" description="Disordered" evidence="1">
    <location>
        <begin position="1"/>
        <end position="42"/>
    </location>
</feature>
<feature type="compositionally biased region" description="Basic and acidic residues" evidence="1">
    <location>
        <begin position="107"/>
        <end position="121"/>
    </location>
</feature>
<proteinExistence type="predicted"/>
<protein>
    <submittedName>
        <fullName evidence="2">Ie-1</fullName>
    </submittedName>
</protein>
<evidence type="ECO:0000313" key="2">
    <source>
        <dbReference type="EMBL" id="AXS67689.1"/>
    </source>
</evidence>
<name>A0A346RNP2_9ABAC</name>
<evidence type="ECO:0000313" key="3">
    <source>
        <dbReference type="Proteomes" id="UP000500845"/>
    </source>
</evidence>
<feature type="compositionally biased region" description="Basic and acidic residues" evidence="1">
    <location>
        <begin position="23"/>
        <end position="34"/>
    </location>
</feature>
<dbReference type="GeneID" id="65102142"/>
<reference evidence="2 3" key="1">
    <citation type="journal article" date="2018" name="J. Invertebr. Pathol.">
        <title>Morphological, genetic and biological characterisation of a novel alphabaculovirus isolated from Cryptophlebia peltastica (Lepidoptera: Tortricidae).</title>
        <authorList>
            <person name="Marsberg T."/>
            <person name="Jukes M.D."/>
            <person name="Krejmer-Rabalska M."/>
            <person name="Rabalski L."/>
            <person name="Knox C.M."/>
            <person name="Moore S.D."/>
            <person name="Hill M.P."/>
            <person name="Szewczyk B."/>
        </authorList>
    </citation>
    <scope>NUCLEOTIDE SEQUENCE [LARGE SCALE GENOMIC DNA]</scope>
    <source>
        <strain evidence="2">SA</strain>
    </source>
</reference>